<dbReference type="OrthoDB" id="9789603at2"/>
<dbReference type="AlphaFoldDB" id="A0A368T4C8"/>
<dbReference type="Gene3D" id="3.30.559.10">
    <property type="entry name" value="Chloramphenicol acetyltransferase-like domain"/>
    <property type="match status" value="1"/>
</dbReference>
<gene>
    <name evidence="2" type="ORF">DEF24_14050</name>
</gene>
<evidence type="ECO:0000259" key="1">
    <source>
        <dbReference type="Pfam" id="PF00668"/>
    </source>
</evidence>
<evidence type="ECO:0000313" key="2">
    <source>
        <dbReference type="EMBL" id="RCV58196.1"/>
    </source>
</evidence>
<organism evidence="2 3">
    <name type="scientific">Marinitenerispora sediminis</name>
    <dbReference type="NCBI Taxonomy" id="1931232"/>
    <lineage>
        <taxon>Bacteria</taxon>
        <taxon>Bacillati</taxon>
        <taxon>Actinomycetota</taxon>
        <taxon>Actinomycetes</taxon>
        <taxon>Streptosporangiales</taxon>
        <taxon>Nocardiopsidaceae</taxon>
        <taxon>Marinitenerispora</taxon>
    </lineage>
</organism>
<dbReference type="GO" id="GO:0008610">
    <property type="term" value="P:lipid biosynthetic process"/>
    <property type="evidence" value="ECO:0007669"/>
    <property type="project" value="UniProtKB-ARBA"/>
</dbReference>
<comment type="caution">
    <text evidence="2">The sequence shown here is derived from an EMBL/GenBank/DDBJ whole genome shotgun (WGS) entry which is preliminary data.</text>
</comment>
<reference evidence="2 3" key="1">
    <citation type="submission" date="2018-04" db="EMBL/GenBank/DDBJ databases">
        <title>Novel actinobacteria from marine sediment.</title>
        <authorList>
            <person name="Ng Z.Y."/>
            <person name="Tan G.Y.A."/>
        </authorList>
    </citation>
    <scope>NUCLEOTIDE SEQUENCE [LARGE SCALE GENOMIC DNA]</scope>
    <source>
        <strain evidence="2 3">TPS81</strain>
    </source>
</reference>
<dbReference type="InterPro" id="IPR023213">
    <property type="entry name" value="CAT-like_dom_sf"/>
</dbReference>
<dbReference type="Pfam" id="PF00668">
    <property type="entry name" value="Condensation"/>
    <property type="match status" value="1"/>
</dbReference>
<dbReference type="RefSeq" id="WP_114398665.1">
    <property type="nucleotide sequence ID" value="NZ_QEIM01000084.1"/>
</dbReference>
<feature type="domain" description="Condensation" evidence="1">
    <location>
        <begin position="64"/>
        <end position="375"/>
    </location>
</feature>
<dbReference type="InterPro" id="IPR001242">
    <property type="entry name" value="Condensation_dom"/>
</dbReference>
<accession>A0A368T4C8</accession>
<dbReference type="SUPFAM" id="SSF52777">
    <property type="entry name" value="CoA-dependent acyltransferases"/>
    <property type="match status" value="2"/>
</dbReference>
<evidence type="ECO:0000313" key="3">
    <source>
        <dbReference type="Proteomes" id="UP000253318"/>
    </source>
</evidence>
<sequence>MRVTTIGRYTPEPGTLVEWRAAPAAVAAVAKLPRHPAPPSFNQRFHLETAVRGAAGRDAGTWLAFAFDLPGRADIDVLEAVLVHWIRRHETLRSGFSVPEGGGPDDVERRVLPPERVALVRSEAGRFDSARHLAAHLRRRFDEECRPLSWPSYLPGAIVRPDRTTLFCGFDHCDVDGYSLALAVHELGEIHQALSRGRPVELPETGSFVEYCAEERSPVPAPARDDPAMRPWRELARACGGAPPAFPLDLGVPPGQVRPQLSECRRLLDAPATADLEEACRAAGGSLFTGLLAAAGLAARRLGAAADGFRLLTPLHTRTDPRWRAAVGWFTRVAPIAFDVDVEERFPETLAAAHQAFRAALATVAVPFPAVLAALEGGLTRTRDDVFMLSYIDYRRFPGADRYPDCDPWHISNETVADDAQFWVSRTRDGLFLRARCPDTPLARANLSAYLAEWCGVLASARPA</sequence>
<keyword evidence="3" id="KW-1185">Reference proteome</keyword>
<dbReference type="Gene3D" id="3.30.559.30">
    <property type="entry name" value="Nonribosomal peptide synthetase, condensation domain"/>
    <property type="match status" value="1"/>
</dbReference>
<protein>
    <submittedName>
        <fullName evidence="2">Condensation protein</fullName>
    </submittedName>
</protein>
<proteinExistence type="predicted"/>
<name>A0A368T4C8_9ACTN</name>
<dbReference type="GO" id="GO:0003824">
    <property type="term" value="F:catalytic activity"/>
    <property type="evidence" value="ECO:0007669"/>
    <property type="project" value="InterPro"/>
</dbReference>
<dbReference type="EMBL" id="QEIN01000100">
    <property type="protein sequence ID" value="RCV58196.1"/>
    <property type="molecule type" value="Genomic_DNA"/>
</dbReference>
<dbReference type="Proteomes" id="UP000253318">
    <property type="component" value="Unassembled WGS sequence"/>
</dbReference>